<evidence type="ECO:0000256" key="19">
    <source>
        <dbReference type="PIRNR" id="PIRNR000514"/>
    </source>
</evidence>
<dbReference type="EC" id="4.2.1.10" evidence="19"/>
<accession>A0A067CJ36</accession>
<dbReference type="HAMAP" id="MF_00110">
    <property type="entry name" value="DHQ_synthase"/>
    <property type="match status" value="1"/>
</dbReference>
<dbReference type="FunFam" id="3.65.10.10:FF:000012">
    <property type="entry name" value="Pentafunctional AROM polypeptide"/>
    <property type="match status" value="1"/>
</dbReference>
<evidence type="ECO:0000256" key="6">
    <source>
        <dbReference type="ARBA" id="ARBA00022605"/>
    </source>
</evidence>
<keyword evidence="13" id="KW-0521">NADP</keyword>
<evidence type="ECO:0000256" key="15">
    <source>
        <dbReference type="ARBA" id="ARBA00023141"/>
    </source>
</evidence>
<keyword evidence="7 19" id="KW-0808">Transferase</keyword>
<evidence type="ECO:0000256" key="7">
    <source>
        <dbReference type="ARBA" id="ARBA00022679"/>
    </source>
</evidence>
<dbReference type="Pfam" id="PF01487">
    <property type="entry name" value="DHquinase_I"/>
    <property type="match status" value="1"/>
</dbReference>
<comment type="catalytic activity">
    <reaction evidence="19">
        <text>shikimate + ATP = 3-phosphoshikimate + ADP + H(+)</text>
        <dbReference type="Rhea" id="RHEA:13121"/>
        <dbReference type="ChEBI" id="CHEBI:15378"/>
        <dbReference type="ChEBI" id="CHEBI:30616"/>
        <dbReference type="ChEBI" id="CHEBI:36208"/>
        <dbReference type="ChEBI" id="CHEBI:145989"/>
        <dbReference type="ChEBI" id="CHEBI:456216"/>
        <dbReference type="EC" id="2.7.1.71"/>
    </reaction>
</comment>
<dbReference type="UniPathway" id="UPA00053">
    <property type="reaction ID" value="UER00085"/>
</dbReference>
<dbReference type="InterPro" id="IPR036291">
    <property type="entry name" value="NAD(P)-bd_dom_sf"/>
</dbReference>
<dbReference type="PROSITE" id="PS00885">
    <property type="entry name" value="EPSP_SYNTHASE_2"/>
    <property type="match status" value="1"/>
</dbReference>
<dbReference type="Gene3D" id="3.65.10.10">
    <property type="entry name" value="Enolpyruvate transferase domain"/>
    <property type="match status" value="2"/>
</dbReference>
<dbReference type="InterPro" id="IPR006264">
    <property type="entry name" value="EPSP_synthase"/>
</dbReference>
<dbReference type="Gene3D" id="3.20.20.70">
    <property type="entry name" value="Aldolase class I"/>
    <property type="match status" value="1"/>
</dbReference>
<comment type="subcellular location">
    <subcellularLocation>
        <location evidence="19">Cytoplasm</location>
    </subcellularLocation>
</comment>
<dbReference type="PANTHER" id="PTHR21090:SF5">
    <property type="entry name" value="PENTAFUNCTIONAL AROM POLYPEPTIDE"/>
    <property type="match status" value="1"/>
</dbReference>
<sequence length="1501" mass="159738">MSSSTKEIPCKDYIVQVGHGLLASVPAQLKTLLPKVGSYMVISDSNVAPLYAKTLLAGFTDRVELYVIPAGEASKCRRMKQTIEDYMLAKRFHRDCCVVALGGGVVGDLAGYVAATYMRGVPFVQIPTSLLACVDSSIGGKTGIDVEAGKNLIGAFHQPKRVFVDLSLLATLPKRELINGMAEIIKAGAIYSEPLFSLLETNVDAILSLQKDVVLDVVAQSIAVKTTVVNLDVSEQGIRAILNFGHSIGHGIEAIMQPELLHGECVAIGMVKEAEIARGMGLCSSATVGRLLRCIKAFGLPVRVPARSPSHVVLTNMEVDKKNSGALKKLVLLTSIGAVHSNPYTVAVDDARILHVLEPQVMVQPTGPLQGSVHVPGSKSISNRVLLLAALGRGTCRISGLLHSDDTQVMMDVLQYLGCGFAWEDDGNVLVVHGTGGVFPKTIPSHWYLSNAGTAARFLTSVATFCGAEITLTGNHRMQERPIADLVDALNANGCKITYEKTVGCPPLRIQPTGLPGGSMRMQGKVSSQYVSSVLLSAPYASAPLDLLLEEDAPTSLPYILMTTQLMADFGVHVQQTGANRFSVPRGVYTNPATYHVEVDASSATYPLALAAITGGRVTVPGLGSTSTQGDAAVHTVLRAMGCTTGQDAHSTWVQGPAFGTLTAVNVDMMTMTDAFMTVAVVAAAANGKTTITGIANQRVKECNRIQVMVTELAKCGVLCGELPDGLWIQGLGAKAPHFPQTLAKIACHNDHRIAMSFAVLGAVWPHIVITDKECTDKTFPSFWDECASSLAMSLTSPTSGRTSSTTSALPRYVFLVGMRGAGKTSLGKSAALTFGLDWIDMDDYLEKNVFQTTVKDYVAVHGWDAFRAAEVACLETWMTSAPSSSGPTTIISCGGGLVESPAAVGMLQAYPLVVHVERAIADIVAYLETDAARPAYGESVLDVWTRRQPLFAAASQYHFTVSAGDVDFARISADFGRFLAVVLRRFDVAKLTRIPDSYFLSLTSPNLHAVTKAELDVLATGVHALELRVDLLASTEPAFVADQVARLRSLSPLPIIYTVRSLNQGGAYPDAPGPIFDLLRLGLRLGCEVVDMECCWESALQASLLEAKGGSAVLASYHAIQERSTKEKTAELFDLCAWQGQVDIAKVVLKAYDISDAYMIHQVLAECKARWPFHMPTIAVCTTPSGSLSRVLNRTLTPVTHPALPAAAAPGQLSVAEIETLRKTLGMTPGLSFYLFGSPIAHSPSPAMHNAAFAALQLPHTYALFESTDISVYKRVLNDPNFGGASVTIPHKVDIIPYLQKLSPAASAIGAVNTLVPNPVTKSMEGDNTDWLGIYRPIARRLSPTANGGNALVIGAGGTAMAACYAMQQLGLHVFVYNRTLAKATEVAARFQSTALPTLEAAPTMHVVVGTIPASAGFTLPPALLHKALIVMDAAYKPAITPMLAHASRHGCVCIQGYEMLVEQGLEQSKRWTGASVPIDVLATVVKARLDPTEILPGGL</sequence>
<dbReference type="GO" id="GO:0004764">
    <property type="term" value="F:shikimate 3-dehydrogenase (NADP+) activity"/>
    <property type="evidence" value="ECO:0007669"/>
    <property type="project" value="UniProtKB-EC"/>
</dbReference>
<dbReference type="Gene3D" id="3.40.50.1970">
    <property type="match status" value="1"/>
</dbReference>
<evidence type="ECO:0000259" key="24">
    <source>
        <dbReference type="Pfam" id="PF18317"/>
    </source>
</evidence>
<dbReference type="OMA" id="SWANMSW"/>
<evidence type="ECO:0000256" key="14">
    <source>
        <dbReference type="ARBA" id="ARBA00023002"/>
    </source>
</evidence>
<evidence type="ECO:0000259" key="23">
    <source>
        <dbReference type="Pfam" id="PF08501"/>
    </source>
</evidence>
<gene>
    <name evidence="26" type="ORF">SPRG_08112</name>
</gene>
<comment type="similarity">
    <text evidence="19">In the 4th section; belongs to the type-I 3-dehydroquinase family.</text>
</comment>
<dbReference type="OrthoDB" id="197068at2759"/>
<dbReference type="GO" id="GO:0008652">
    <property type="term" value="P:amino acid biosynthetic process"/>
    <property type="evidence" value="ECO:0007669"/>
    <property type="project" value="UniProtKB-KW"/>
</dbReference>
<comment type="similarity">
    <text evidence="19">In the C-terminal section; belongs to the shikimate dehydrogenase family.</text>
</comment>
<comment type="pathway">
    <text evidence="1 19">Metabolic intermediate biosynthesis; chorismate biosynthesis; chorismate from D-erythrose 4-phosphate and phosphoenolpyruvate: step 6/7.</text>
</comment>
<comment type="pathway">
    <text evidence="19">Metabolic intermediate biosynthesis; chorismate biosynthesis; chorismate from D-erythrose 4-phosphate and phosphoenolpyruvate: step 3/7.</text>
</comment>
<dbReference type="STRING" id="695850.A0A067CJ36"/>
<reference evidence="26 27" key="1">
    <citation type="journal article" date="2013" name="PLoS Genet.">
        <title>Distinctive expansion of potential virulence genes in the genome of the oomycete fish pathogen Saprolegnia parasitica.</title>
        <authorList>
            <person name="Jiang R.H."/>
            <person name="de Bruijn I."/>
            <person name="Haas B.J."/>
            <person name="Belmonte R."/>
            <person name="Lobach L."/>
            <person name="Christie J."/>
            <person name="van den Ackerveken G."/>
            <person name="Bottin A."/>
            <person name="Bulone V."/>
            <person name="Diaz-Moreno S.M."/>
            <person name="Dumas B."/>
            <person name="Fan L."/>
            <person name="Gaulin E."/>
            <person name="Govers F."/>
            <person name="Grenville-Briggs L.J."/>
            <person name="Horner N.R."/>
            <person name="Levin J.Z."/>
            <person name="Mammella M."/>
            <person name="Meijer H.J."/>
            <person name="Morris P."/>
            <person name="Nusbaum C."/>
            <person name="Oome S."/>
            <person name="Phillips A.J."/>
            <person name="van Rooyen D."/>
            <person name="Rzeszutek E."/>
            <person name="Saraiva M."/>
            <person name="Secombes C.J."/>
            <person name="Seidl M.F."/>
            <person name="Snel B."/>
            <person name="Stassen J.H."/>
            <person name="Sykes S."/>
            <person name="Tripathy S."/>
            <person name="van den Berg H."/>
            <person name="Vega-Arreguin J.C."/>
            <person name="Wawra S."/>
            <person name="Young S.K."/>
            <person name="Zeng Q."/>
            <person name="Dieguez-Uribeondo J."/>
            <person name="Russ C."/>
            <person name="Tyler B.M."/>
            <person name="van West P."/>
        </authorList>
    </citation>
    <scope>NUCLEOTIDE SEQUENCE [LARGE SCALE GENOMIC DNA]</scope>
    <source>
        <strain evidence="26 27">CBS 223.65</strain>
    </source>
</reference>
<comment type="function">
    <text evidence="19">The AROM polypeptide catalyzes 5 consecutive enzymatic reactions in prechorismate polyaromatic amino acid biosynthesis.</text>
</comment>
<comment type="subunit">
    <text evidence="19">Homodimer.</text>
</comment>
<feature type="domain" description="3-dehydroquinate synthase C-terminal" evidence="25">
    <location>
        <begin position="180"/>
        <end position="323"/>
    </location>
</feature>
<dbReference type="CDD" id="cd00464">
    <property type="entry name" value="SK"/>
    <property type="match status" value="1"/>
</dbReference>
<dbReference type="RefSeq" id="XP_012202470.1">
    <property type="nucleotide sequence ID" value="XM_012347080.1"/>
</dbReference>
<comment type="pathway">
    <text evidence="19">Metabolic intermediate biosynthesis; chorismate biosynthesis; chorismate from D-erythrose 4-phosphate and phosphoenolpyruvate: step 2/7.</text>
</comment>
<evidence type="ECO:0000256" key="8">
    <source>
        <dbReference type="ARBA" id="ARBA00022723"/>
    </source>
</evidence>
<keyword evidence="5 19" id="KW-0963">Cytoplasm</keyword>
<evidence type="ECO:0000256" key="10">
    <source>
        <dbReference type="ARBA" id="ARBA00022777"/>
    </source>
</evidence>
<dbReference type="GeneID" id="24130349"/>
<comment type="similarity">
    <text evidence="2">In the 2nd section; belongs to the type-I 3-dehydroquinase family.</text>
</comment>
<dbReference type="VEuPathDB" id="FungiDB:SPRG_08112"/>
<evidence type="ECO:0000256" key="18">
    <source>
        <dbReference type="ARBA" id="ARBA00044633"/>
    </source>
</evidence>
<dbReference type="FunFam" id="3.40.50.1970:FF:000007">
    <property type="entry name" value="Pentafunctional AROM polypeptide"/>
    <property type="match status" value="1"/>
</dbReference>
<evidence type="ECO:0000256" key="2">
    <source>
        <dbReference type="ARBA" id="ARBA00006477"/>
    </source>
</evidence>
<dbReference type="Proteomes" id="UP000030745">
    <property type="component" value="Unassembled WGS sequence"/>
</dbReference>
<name>A0A067CJ36_SAPPC</name>
<dbReference type="Gene3D" id="3.40.50.300">
    <property type="entry name" value="P-loop containing nucleotide triphosphate hydrolases"/>
    <property type="match status" value="1"/>
</dbReference>
<dbReference type="GO" id="GO:0005524">
    <property type="term" value="F:ATP binding"/>
    <property type="evidence" value="ECO:0007669"/>
    <property type="project" value="UniProtKB-KW"/>
</dbReference>
<dbReference type="InterPro" id="IPR046346">
    <property type="entry name" value="Aminoacid_DH-like_N_sf"/>
</dbReference>
<keyword evidence="9" id="KW-0547">Nucleotide-binding</keyword>
<dbReference type="EC" id="1.1.1.25" evidence="19"/>
<dbReference type="EC" id="2.5.1.19" evidence="19"/>
<evidence type="ECO:0000256" key="9">
    <source>
        <dbReference type="ARBA" id="ARBA00022741"/>
    </source>
</evidence>
<comment type="catalytic activity">
    <reaction evidence="18">
        <text>3-phosphoshikimate + phosphoenolpyruvate = 5-O-(1-carboxyvinyl)-3-phosphoshikimate + phosphate</text>
        <dbReference type="Rhea" id="RHEA:21256"/>
        <dbReference type="ChEBI" id="CHEBI:43474"/>
        <dbReference type="ChEBI" id="CHEBI:57701"/>
        <dbReference type="ChEBI" id="CHEBI:58702"/>
        <dbReference type="ChEBI" id="CHEBI:145989"/>
        <dbReference type="EC" id="2.5.1.19"/>
    </reaction>
    <physiologicalReaction direction="left-to-right" evidence="18">
        <dbReference type="Rhea" id="RHEA:21257"/>
    </physiologicalReaction>
</comment>
<dbReference type="PIRSF" id="PIRSF000514">
    <property type="entry name" value="Pentafunct_AroM"/>
    <property type="match status" value="1"/>
</dbReference>
<dbReference type="CDD" id="cd08195">
    <property type="entry name" value="DHQS"/>
    <property type="match status" value="1"/>
</dbReference>
<comment type="catalytic activity">
    <reaction evidence="19">
        <text>shikimate + NADP(+) = 3-dehydroshikimate + NADPH + H(+)</text>
        <dbReference type="Rhea" id="RHEA:17737"/>
        <dbReference type="ChEBI" id="CHEBI:15378"/>
        <dbReference type="ChEBI" id="CHEBI:16630"/>
        <dbReference type="ChEBI" id="CHEBI:36208"/>
        <dbReference type="ChEBI" id="CHEBI:57783"/>
        <dbReference type="ChEBI" id="CHEBI:58349"/>
        <dbReference type="EC" id="1.1.1.25"/>
    </reaction>
</comment>
<feature type="domain" description="3-dehydroquinate synthase N-terminal" evidence="22">
    <location>
        <begin position="66"/>
        <end position="178"/>
    </location>
</feature>
<dbReference type="PRINTS" id="PR01100">
    <property type="entry name" value="SHIKIMTKNASE"/>
</dbReference>
<dbReference type="InterPro" id="IPR016037">
    <property type="entry name" value="DHQ_synth_AroB"/>
</dbReference>
<dbReference type="GO" id="GO:0003855">
    <property type="term" value="F:3-dehydroquinate dehydratase activity"/>
    <property type="evidence" value="ECO:0007669"/>
    <property type="project" value="UniProtKB-EC"/>
</dbReference>
<dbReference type="SUPFAM" id="SSF56796">
    <property type="entry name" value="Dehydroquinate synthase-like"/>
    <property type="match status" value="1"/>
</dbReference>
<evidence type="ECO:0000256" key="17">
    <source>
        <dbReference type="ARBA" id="ARBA00023268"/>
    </source>
</evidence>
<keyword evidence="16 19" id="KW-0456">Lyase</keyword>
<dbReference type="InterPro" id="IPR041121">
    <property type="entry name" value="SDH_C"/>
</dbReference>
<comment type="similarity">
    <text evidence="19">In the 3rd section; belongs to the shikimate kinase family.</text>
</comment>
<dbReference type="GO" id="GO:0005737">
    <property type="term" value="C:cytoplasm"/>
    <property type="evidence" value="ECO:0007669"/>
    <property type="project" value="UniProtKB-SubCell"/>
</dbReference>
<dbReference type="InterPro" id="IPR006151">
    <property type="entry name" value="Shikm_DH/Glu-tRNA_Rdtase"/>
</dbReference>
<dbReference type="HAMAP" id="MF_00109">
    <property type="entry name" value="Shikimate_kinase"/>
    <property type="match status" value="1"/>
</dbReference>
<evidence type="ECO:0000256" key="1">
    <source>
        <dbReference type="ARBA" id="ARBA00004811"/>
    </source>
</evidence>
<evidence type="ECO:0000256" key="4">
    <source>
        <dbReference type="ARBA" id="ARBA00009948"/>
    </source>
</evidence>
<comment type="cofactor">
    <cofactor evidence="19">
        <name>Zn(2+)</name>
        <dbReference type="ChEBI" id="CHEBI:29105"/>
    </cofactor>
    <text evidence="19">Binds 2 Zn(2+) ions per subunit.</text>
</comment>
<comment type="similarity">
    <text evidence="3">In the N-terminal section; belongs to the shikimate kinase family.</text>
</comment>
<evidence type="ECO:0000256" key="11">
    <source>
        <dbReference type="ARBA" id="ARBA00022833"/>
    </source>
</evidence>
<dbReference type="GO" id="GO:0009073">
    <property type="term" value="P:aromatic amino acid family biosynthetic process"/>
    <property type="evidence" value="ECO:0007669"/>
    <property type="project" value="UniProtKB-KW"/>
</dbReference>
<dbReference type="EC" id="2.7.1.71" evidence="19"/>
<evidence type="ECO:0000313" key="26">
    <source>
        <dbReference type="EMBL" id="KDO26822.1"/>
    </source>
</evidence>
<comment type="similarity">
    <text evidence="4">Belongs to the EPSP synthase family.</text>
</comment>
<dbReference type="InterPro" id="IPR013708">
    <property type="entry name" value="Shikimate_DH-bd_N"/>
</dbReference>
<dbReference type="InterPro" id="IPR013785">
    <property type="entry name" value="Aldolase_TIM"/>
</dbReference>
<evidence type="ECO:0000256" key="3">
    <source>
        <dbReference type="ARBA" id="ARBA00009349"/>
    </source>
</evidence>
<keyword evidence="6 19" id="KW-0028">Amino-acid biosynthesis</keyword>
<dbReference type="SUPFAM" id="SSF52540">
    <property type="entry name" value="P-loop containing nucleoside triphosphate hydrolases"/>
    <property type="match status" value="1"/>
</dbReference>
<dbReference type="GO" id="GO:0046872">
    <property type="term" value="F:metal ion binding"/>
    <property type="evidence" value="ECO:0007669"/>
    <property type="project" value="UniProtKB-KW"/>
</dbReference>
<dbReference type="CDD" id="cd01065">
    <property type="entry name" value="NAD_bind_Shikimate_DH"/>
    <property type="match status" value="1"/>
</dbReference>
<dbReference type="InterPro" id="IPR000623">
    <property type="entry name" value="Shikimate_kinase/TSH1"/>
</dbReference>
<dbReference type="Pfam" id="PF01488">
    <property type="entry name" value="Shikimate_DH"/>
    <property type="match status" value="1"/>
</dbReference>
<dbReference type="Pfam" id="PF01761">
    <property type="entry name" value="DHQ_synthase"/>
    <property type="match status" value="1"/>
</dbReference>
<dbReference type="SUPFAM" id="SSF53223">
    <property type="entry name" value="Aminoacid dehydrogenase-like, N-terminal domain"/>
    <property type="match status" value="1"/>
</dbReference>
<keyword evidence="27" id="KW-1185">Reference proteome</keyword>
<keyword evidence="14 19" id="KW-0560">Oxidoreductase</keyword>
<evidence type="ECO:0000256" key="5">
    <source>
        <dbReference type="ARBA" id="ARBA00022490"/>
    </source>
</evidence>
<comment type="similarity">
    <text evidence="19">In the 2nd section; belongs to the EPSP synthase family.</text>
</comment>
<dbReference type="HAMAP" id="MF_00210">
    <property type="entry name" value="EPSP_synth"/>
    <property type="match status" value="1"/>
</dbReference>
<dbReference type="InterPro" id="IPR030960">
    <property type="entry name" value="DHQS/DOIS_N"/>
</dbReference>
<keyword evidence="11 19" id="KW-0862">Zinc</keyword>
<comment type="pathway">
    <text evidence="19">Metabolic intermediate biosynthesis; chorismate biosynthesis; chorismate from D-erythrose 4-phosphate and phosphoenolpyruvate: step 4/7.</text>
</comment>
<dbReference type="InterPro" id="IPR013792">
    <property type="entry name" value="RNA3'P_cycl/enolpyr_Trfase_a/b"/>
</dbReference>
<dbReference type="GO" id="GO:0009423">
    <property type="term" value="P:chorismate biosynthetic process"/>
    <property type="evidence" value="ECO:0007669"/>
    <property type="project" value="UniProtKB-UniPathway"/>
</dbReference>
<dbReference type="Gene3D" id="3.40.50.10860">
    <property type="entry name" value="Leucine Dehydrogenase, chain A, domain 1"/>
    <property type="match status" value="1"/>
</dbReference>
<dbReference type="PANTHER" id="PTHR21090">
    <property type="entry name" value="AROM/DEHYDROQUINATE SYNTHASE"/>
    <property type="match status" value="1"/>
</dbReference>
<keyword evidence="12" id="KW-0067">ATP-binding</keyword>
<evidence type="ECO:0000259" key="25">
    <source>
        <dbReference type="Pfam" id="PF24621"/>
    </source>
</evidence>
<comment type="similarity">
    <text evidence="19">In the N-terminal section; belongs to the dehydroquinate synthase family.</text>
</comment>
<dbReference type="Pfam" id="PF24621">
    <property type="entry name" value="DHQS_C"/>
    <property type="match status" value="1"/>
</dbReference>
<feature type="domain" description="Enolpyruvate transferase" evidence="20">
    <location>
        <begin position="363"/>
        <end position="785"/>
    </location>
</feature>
<dbReference type="CDD" id="cd01556">
    <property type="entry name" value="EPSP_synthase"/>
    <property type="match status" value="1"/>
</dbReference>
<evidence type="ECO:0000256" key="13">
    <source>
        <dbReference type="ARBA" id="ARBA00022857"/>
    </source>
</evidence>
<keyword evidence="10 19" id="KW-0418">Kinase</keyword>
<dbReference type="InterPro" id="IPR056179">
    <property type="entry name" value="DHQS_C"/>
</dbReference>
<dbReference type="Pfam" id="PF00275">
    <property type="entry name" value="EPSP_synthase"/>
    <property type="match status" value="1"/>
</dbReference>
<feature type="domain" description="Shikimate dehydrogenase substrate binding N-terminal" evidence="23">
    <location>
        <begin position="1236"/>
        <end position="1316"/>
    </location>
</feature>
<dbReference type="Pfam" id="PF01202">
    <property type="entry name" value="SKI"/>
    <property type="match status" value="1"/>
</dbReference>
<dbReference type="InterPro" id="IPR001381">
    <property type="entry name" value="DHquinase_I"/>
</dbReference>
<protein>
    <recommendedName>
        <fullName evidence="19">Pentafunctional AROM polypeptide</fullName>
    </recommendedName>
    <domain>
        <recommendedName>
            <fullName evidence="19">3-dehydroquinate synthase</fullName>
            <shortName evidence="19">DHQS</shortName>
            <ecNumber evidence="19">4.2.3.4</ecNumber>
        </recommendedName>
    </domain>
    <domain>
        <recommendedName>
            <fullName evidence="19">3-phosphoshikimate 1-carboxyvinyltransferase</fullName>
            <ecNumber evidence="19">2.5.1.19</ecNumber>
        </recommendedName>
    </domain>
    <domain>
        <recommendedName>
            <fullName evidence="19">Shikimate kinase</fullName>
            <shortName evidence="19">SK</shortName>
            <ecNumber evidence="19">2.7.1.71</ecNumber>
        </recommendedName>
    </domain>
    <domain>
        <recommendedName>
            <fullName evidence="19">3-dehydroquinate dehydratase</fullName>
            <shortName evidence="19">3-dehydroquinase</shortName>
            <ecNumber evidence="19">4.2.1.10</ecNumber>
        </recommendedName>
    </domain>
    <domain>
        <recommendedName>
            <fullName evidence="19">Shikimate dehydrogenase</fullName>
            <ecNumber evidence="19">1.1.1.25</ecNumber>
        </recommendedName>
    </domain>
</protein>
<evidence type="ECO:0000313" key="27">
    <source>
        <dbReference type="Proteomes" id="UP000030745"/>
    </source>
</evidence>
<evidence type="ECO:0000256" key="16">
    <source>
        <dbReference type="ARBA" id="ARBA00023239"/>
    </source>
</evidence>
<dbReference type="InterPro" id="IPR008289">
    <property type="entry name" value="Pentafunct_AroM"/>
</dbReference>
<comment type="catalytic activity">
    <reaction evidence="19">
        <text>3-dehydroquinate = 3-dehydroshikimate + H2O</text>
        <dbReference type="Rhea" id="RHEA:21096"/>
        <dbReference type="ChEBI" id="CHEBI:15377"/>
        <dbReference type="ChEBI" id="CHEBI:16630"/>
        <dbReference type="ChEBI" id="CHEBI:32364"/>
        <dbReference type="EC" id="4.2.1.10"/>
    </reaction>
</comment>
<dbReference type="InterPro" id="IPR001986">
    <property type="entry name" value="Enolpyruvate_Tfrase_dom"/>
</dbReference>
<dbReference type="CDD" id="cd00502">
    <property type="entry name" value="DHQase_I"/>
    <property type="match status" value="1"/>
</dbReference>
<keyword evidence="15 19" id="KW-0057">Aromatic amino acid biosynthesis</keyword>
<dbReference type="NCBIfam" id="TIGR01357">
    <property type="entry name" value="aroB"/>
    <property type="match status" value="1"/>
</dbReference>
<organism evidence="26 27">
    <name type="scientific">Saprolegnia parasitica (strain CBS 223.65)</name>
    <dbReference type="NCBI Taxonomy" id="695850"/>
    <lineage>
        <taxon>Eukaryota</taxon>
        <taxon>Sar</taxon>
        <taxon>Stramenopiles</taxon>
        <taxon>Oomycota</taxon>
        <taxon>Saprolegniomycetes</taxon>
        <taxon>Saprolegniales</taxon>
        <taxon>Saprolegniaceae</taxon>
        <taxon>Saprolegnia</taxon>
    </lineage>
</organism>
<dbReference type="InterPro" id="IPR023193">
    <property type="entry name" value="EPSP_synthase_CS"/>
</dbReference>
<dbReference type="InterPro" id="IPR031322">
    <property type="entry name" value="Shikimate/glucono_kinase"/>
</dbReference>
<dbReference type="SUPFAM" id="SSF55205">
    <property type="entry name" value="EPT/RTPC-like"/>
    <property type="match status" value="1"/>
</dbReference>
<dbReference type="NCBIfam" id="TIGR01356">
    <property type="entry name" value="aroA"/>
    <property type="match status" value="1"/>
</dbReference>
<dbReference type="SUPFAM" id="SSF51735">
    <property type="entry name" value="NAD(P)-binding Rossmann-fold domains"/>
    <property type="match status" value="1"/>
</dbReference>
<evidence type="ECO:0000259" key="20">
    <source>
        <dbReference type="Pfam" id="PF00275"/>
    </source>
</evidence>
<dbReference type="SUPFAM" id="SSF51569">
    <property type="entry name" value="Aldolase"/>
    <property type="match status" value="1"/>
</dbReference>
<proteinExistence type="inferred from homology"/>
<keyword evidence="17" id="KW-0511">Multifunctional enzyme</keyword>
<dbReference type="Pfam" id="PF08501">
    <property type="entry name" value="Shikimate_dh_N"/>
    <property type="match status" value="1"/>
</dbReference>
<dbReference type="GO" id="GO:0003856">
    <property type="term" value="F:3-dehydroquinate synthase activity"/>
    <property type="evidence" value="ECO:0007669"/>
    <property type="project" value="UniProtKB-EC"/>
</dbReference>
<dbReference type="Gene3D" id="3.40.50.720">
    <property type="entry name" value="NAD(P)-binding Rossmann-like Domain"/>
    <property type="match status" value="1"/>
</dbReference>
<dbReference type="InterPro" id="IPR036968">
    <property type="entry name" value="Enolpyruvate_Tfrase_sf"/>
</dbReference>
<dbReference type="InterPro" id="IPR027417">
    <property type="entry name" value="P-loop_NTPase"/>
</dbReference>
<evidence type="ECO:0000259" key="21">
    <source>
        <dbReference type="Pfam" id="PF01488"/>
    </source>
</evidence>
<dbReference type="EC" id="4.2.3.4" evidence="19"/>
<evidence type="ECO:0000256" key="12">
    <source>
        <dbReference type="ARBA" id="ARBA00022840"/>
    </source>
</evidence>
<dbReference type="EMBL" id="KK583221">
    <property type="protein sequence ID" value="KDO26822.1"/>
    <property type="molecule type" value="Genomic_DNA"/>
</dbReference>
<comment type="pathway">
    <text evidence="19">Metabolic intermediate biosynthesis; chorismate biosynthesis; chorismate from D-erythrose 4-phosphate and phosphoenolpyruvate: step 5/7.</text>
</comment>
<feature type="domain" description="SDH C-terminal" evidence="24">
    <location>
        <begin position="1458"/>
        <end position="1483"/>
    </location>
</feature>
<evidence type="ECO:0000259" key="22">
    <source>
        <dbReference type="Pfam" id="PF01761"/>
    </source>
</evidence>
<comment type="catalytic activity">
    <reaction evidence="19">
        <text>7-phospho-2-dehydro-3-deoxy-D-arabino-heptonate = 3-dehydroquinate + phosphate</text>
        <dbReference type="Rhea" id="RHEA:21968"/>
        <dbReference type="ChEBI" id="CHEBI:32364"/>
        <dbReference type="ChEBI" id="CHEBI:43474"/>
        <dbReference type="ChEBI" id="CHEBI:58394"/>
        <dbReference type="EC" id="4.2.3.4"/>
    </reaction>
</comment>
<dbReference type="GO" id="GO:0004765">
    <property type="term" value="F:shikimate kinase activity"/>
    <property type="evidence" value="ECO:0007669"/>
    <property type="project" value="UniProtKB-EC"/>
</dbReference>
<feature type="domain" description="Quinate/shikimate 5-dehydrogenase/glutamyl-tRNA reductase" evidence="21">
    <location>
        <begin position="1340"/>
        <end position="1395"/>
    </location>
</feature>
<dbReference type="GO" id="GO:0003866">
    <property type="term" value="F:3-phosphoshikimate 1-carboxyvinyltransferase activity"/>
    <property type="evidence" value="ECO:0007669"/>
    <property type="project" value="UniProtKB-EC"/>
</dbReference>
<dbReference type="Gene3D" id="1.20.1090.10">
    <property type="entry name" value="Dehydroquinate synthase-like - alpha domain"/>
    <property type="match status" value="1"/>
</dbReference>
<dbReference type="Pfam" id="PF18317">
    <property type="entry name" value="SDH_C"/>
    <property type="match status" value="1"/>
</dbReference>
<dbReference type="KEGG" id="spar:SPRG_08112"/>
<keyword evidence="8 19" id="KW-0479">Metal-binding</keyword>